<dbReference type="AlphaFoldDB" id="A0A377G9I8"/>
<dbReference type="Pfam" id="PF13472">
    <property type="entry name" value="Lipase_GDSL_2"/>
    <property type="match status" value="1"/>
</dbReference>
<dbReference type="RefSeq" id="WP_010653728.1">
    <property type="nucleotide sequence ID" value="NZ_JAPHOO010000001.1"/>
</dbReference>
<evidence type="ECO:0000313" key="3">
    <source>
        <dbReference type="Proteomes" id="UP000254554"/>
    </source>
</evidence>
<keyword evidence="3" id="KW-1185">Reference proteome</keyword>
<dbReference type="GeneID" id="93291910"/>
<dbReference type="PROSITE" id="PS51257">
    <property type="entry name" value="PROKAR_LIPOPROTEIN"/>
    <property type="match status" value="1"/>
</dbReference>
<keyword evidence="2" id="KW-0378">Hydrolase</keyword>
<dbReference type="GO" id="GO:0006508">
    <property type="term" value="P:proteolysis"/>
    <property type="evidence" value="ECO:0007669"/>
    <property type="project" value="UniProtKB-KW"/>
</dbReference>
<dbReference type="Gene3D" id="3.40.50.1110">
    <property type="entry name" value="SGNH hydrolase"/>
    <property type="match status" value="1"/>
</dbReference>
<dbReference type="InterPro" id="IPR013830">
    <property type="entry name" value="SGNH_hydro"/>
</dbReference>
<protein>
    <submittedName>
        <fullName evidence="2">Multifunctional acyl-CoA thioesterase I and protease I and lysophospholipase L1</fullName>
    </submittedName>
</protein>
<dbReference type="STRING" id="1094715.GCA_000236165_00904"/>
<keyword evidence="2" id="KW-0645">Protease</keyword>
<dbReference type="PANTHER" id="PTHR30383">
    <property type="entry name" value="THIOESTERASE 1/PROTEASE 1/LYSOPHOSPHOLIPASE L1"/>
    <property type="match status" value="1"/>
</dbReference>
<sequence length="206" mass="23171">MKKIFVNLFIFFIISTSCNSFTREEVMRLYENSTLTGSTIMLGDSITYLGPWNDLFSTQDIINRGVSADTTAAVLSRLNTLPKINASRVFIMLGVNDCFTSVSVDKIFENYKNIIETLQNYSLEVIIQSTLQCNNNLKKGCPSANQKVKALNALLKNYAQVKKIRFLDLNPTLANTQEGLNPQFTEDGLHLNMLGYEKWASILASF</sequence>
<dbReference type="InterPro" id="IPR051532">
    <property type="entry name" value="Ester_Hydrolysis_Enzymes"/>
</dbReference>
<accession>A0A377G9I8</accession>
<dbReference type="InterPro" id="IPR036514">
    <property type="entry name" value="SGNH_hydro_sf"/>
</dbReference>
<name>A0A377G9I8_9GAMM</name>
<gene>
    <name evidence="2" type="ORF">NCTC11370_01519</name>
</gene>
<dbReference type="OrthoDB" id="5624617at2"/>
<evidence type="ECO:0000313" key="2">
    <source>
        <dbReference type="EMBL" id="STO21452.1"/>
    </source>
</evidence>
<dbReference type="Proteomes" id="UP000254554">
    <property type="component" value="Unassembled WGS sequence"/>
</dbReference>
<dbReference type="EMBL" id="UGGT01000001">
    <property type="protein sequence ID" value="STO21452.1"/>
    <property type="molecule type" value="Genomic_DNA"/>
</dbReference>
<proteinExistence type="predicted"/>
<dbReference type="SUPFAM" id="SSF52266">
    <property type="entry name" value="SGNH hydrolase"/>
    <property type="match status" value="1"/>
</dbReference>
<dbReference type="GO" id="GO:0016788">
    <property type="term" value="F:hydrolase activity, acting on ester bonds"/>
    <property type="evidence" value="ECO:0007669"/>
    <property type="project" value="UniProtKB-ARBA"/>
</dbReference>
<reference evidence="2 3" key="1">
    <citation type="submission" date="2018-06" db="EMBL/GenBank/DDBJ databases">
        <authorList>
            <consortium name="Pathogen Informatics"/>
            <person name="Doyle S."/>
        </authorList>
    </citation>
    <scope>NUCLEOTIDE SEQUENCE [LARGE SCALE GENOMIC DNA]</scope>
    <source>
        <strain evidence="2 3">NCTC11370</strain>
    </source>
</reference>
<feature type="domain" description="SGNH hydrolase-type esterase" evidence="1">
    <location>
        <begin position="42"/>
        <end position="197"/>
    </location>
</feature>
<organism evidence="2 3">
    <name type="scientific">Fluoribacter dumoffii</name>
    <dbReference type="NCBI Taxonomy" id="463"/>
    <lineage>
        <taxon>Bacteria</taxon>
        <taxon>Pseudomonadati</taxon>
        <taxon>Pseudomonadota</taxon>
        <taxon>Gammaproteobacteria</taxon>
        <taxon>Legionellales</taxon>
        <taxon>Legionellaceae</taxon>
        <taxon>Fluoribacter</taxon>
    </lineage>
</organism>
<dbReference type="GO" id="GO:0008233">
    <property type="term" value="F:peptidase activity"/>
    <property type="evidence" value="ECO:0007669"/>
    <property type="project" value="UniProtKB-KW"/>
</dbReference>
<evidence type="ECO:0000259" key="1">
    <source>
        <dbReference type="Pfam" id="PF13472"/>
    </source>
</evidence>